<dbReference type="PIRSF" id="PIRSF000498">
    <property type="entry name" value="Riboflavin_syn_A"/>
    <property type="match status" value="1"/>
</dbReference>
<dbReference type="GO" id="GO:0004746">
    <property type="term" value="F:riboflavin synthase activity"/>
    <property type="evidence" value="ECO:0007669"/>
    <property type="project" value="UniProtKB-UniRule"/>
</dbReference>
<feature type="domain" description="Lumazine-binding" evidence="12">
    <location>
        <begin position="97"/>
        <end position="193"/>
    </location>
</feature>
<comment type="pathway">
    <text evidence="3">Cofactor biosynthesis; riboflavin biosynthesis; riboflavin from 2-hydroxy-3-oxobutyl phosphate and 5-amino-6-(D-ribitylamino)uracil: step 2/2.</text>
</comment>
<protein>
    <recommendedName>
        <fullName evidence="6 10">Riboflavin synthase</fullName>
        <ecNumber evidence="5 10">2.5.1.9</ecNumber>
    </recommendedName>
</protein>
<evidence type="ECO:0000313" key="14">
    <source>
        <dbReference type="Proteomes" id="UP000886814"/>
    </source>
</evidence>
<dbReference type="InterPro" id="IPR026017">
    <property type="entry name" value="Lumazine-bd_dom"/>
</dbReference>
<dbReference type="GO" id="GO:0009231">
    <property type="term" value="P:riboflavin biosynthetic process"/>
    <property type="evidence" value="ECO:0007669"/>
    <property type="project" value="UniProtKB-KW"/>
</dbReference>
<dbReference type="EMBL" id="DXIQ01000062">
    <property type="protein sequence ID" value="HIV39234.1"/>
    <property type="molecule type" value="Genomic_DNA"/>
</dbReference>
<comment type="caution">
    <text evidence="13">The sequence shown here is derived from an EMBL/GenBank/DDBJ whole genome shotgun (WGS) entry which is preliminary data.</text>
</comment>
<proteinExistence type="predicted"/>
<evidence type="ECO:0000256" key="7">
    <source>
        <dbReference type="ARBA" id="ARBA00022619"/>
    </source>
</evidence>
<evidence type="ECO:0000313" key="13">
    <source>
        <dbReference type="EMBL" id="HIV39234.1"/>
    </source>
</evidence>
<evidence type="ECO:0000259" key="12">
    <source>
        <dbReference type="PROSITE" id="PS51177"/>
    </source>
</evidence>
<organism evidence="13 14">
    <name type="scientific">Candidatus Blautia stercorigallinarum</name>
    <dbReference type="NCBI Taxonomy" id="2838501"/>
    <lineage>
        <taxon>Bacteria</taxon>
        <taxon>Bacillati</taxon>
        <taxon>Bacillota</taxon>
        <taxon>Clostridia</taxon>
        <taxon>Lachnospirales</taxon>
        <taxon>Lachnospiraceae</taxon>
        <taxon>Blautia</taxon>
    </lineage>
</organism>
<dbReference type="EC" id="2.5.1.9" evidence="5 10"/>
<dbReference type="PANTHER" id="PTHR21098">
    <property type="entry name" value="RIBOFLAVIN SYNTHASE ALPHA CHAIN"/>
    <property type="match status" value="1"/>
</dbReference>
<evidence type="ECO:0000256" key="9">
    <source>
        <dbReference type="ARBA" id="ARBA00022737"/>
    </source>
</evidence>
<sequence length="220" mass="24013">MFTGIVEEMGIIRGIRKNRESAVVSVKAEKVLEDLKIGDSVAVNGVCLTVVEFFPGGFGADVMHETLDRSTLGSLKPGSRVNLERAMAAGGRFGGHIVAGHVDGRGTVRKIKRDDNALWYTIAGDREILRYVVEKGSIAIDGISLTVAKVSEDSFQVSVIPHTARETVLQERKPGDQVNLETDVIGKYVERFLAFPAQTDKKENTAGEGITMEMLRKYGF</sequence>
<dbReference type="SUPFAM" id="SSF63380">
    <property type="entry name" value="Riboflavin synthase domain-like"/>
    <property type="match status" value="2"/>
</dbReference>
<evidence type="ECO:0000256" key="3">
    <source>
        <dbReference type="ARBA" id="ARBA00004887"/>
    </source>
</evidence>
<evidence type="ECO:0000256" key="2">
    <source>
        <dbReference type="ARBA" id="ARBA00002803"/>
    </source>
</evidence>
<dbReference type="NCBIfam" id="NF006767">
    <property type="entry name" value="PRK09289.1"/>
    <property type="match status" value="1"/>
</dbReference>
<dbReference type="PANTHER" id="PTHR21098:SF12">
    <property type="entry name" value="RIBOFLAVIN SYNTHASE"/>
    <property type="match status" value="1"/>
</dbReference>
<dbReference type="Proteomes" id="UP000886814">
    <property type="component" value="Unassembled WGS sequence"/>
</dbReference>
<dbReference type="AlphaFoldDB" id="A0A9D1PET2"/>
<dbReference type="InterPro" id="IPR023366">
    <property type="entry name" value="ATP_synth_asu-like_sf"/>
</dbReference>
<comment type="catalytic activity">
    <reaction evidence="1">
        <text>2 6,7-dimethyl-8-(1-D-ribityl)lumazine + H(+) = 5-amino-6-(D-ribitylamino)uracil + riboflavin</text>
        <dbReference type="Rhea" id="RHEA:20772"/>
        <dbReference type="ChEBI" id="CHEBI:15378"/>
        <dbReference type="ChEBI" id="CHEBI:15934"/>
        <dbReference type="ChEBI" id="CHEBI:57986"/>
        <dbReference type="ChEBI" id="CHEBI:58201"/>
        <dbReference type="EC" id="2.5.1.9"/>
    </reaction>
</comment>
<dbReference type="FunFam" id="2.40.30.20:FF:000004">
    <property type="entry name" value="Riboflavin synthase, alpha subunit"/>
    <property type="match status" value="1"/>
</dbReference>
<evidence type="ECO:0000256" key="8">
    <source>
        <dbReference type="ARBA" id="ARBA00022679"/>
    </source>
</evidence>
<gene>
    <name evidence="13" type="ORF">H9747_09625</name>
</gene>
<dbReference type="CDD" id="cd00402">
    <property type="entry name" value="Riboflavin_synthase_like"/>
    <property type="match status" value="1"/>
</dbReference>
<reference evidence="13" key="1">
    <citation type="journal article" date="2021" name="PeerJ">
        <title>Extensive microbial diversity within the chicken gut microbiome revealed by metagenomics and culture.</title>
        <authorList>
            <person name="Gilroy R."/>
            <person name="Ravi A."/>
            <person name="Getino M."/>
            <person name="Pursley I."/>
            <person name="Horton D.L."/>
            <person name="Alikhan N.F."/>
            <person name="Baker D."/>
            <person name="Gharbi K."/>
            <person name="Hall N."/>
            <person name="Watson M."/>
            <person name="Adriaenssens E.M."/>
            <person name="Foster-Nyarko E."/>
            <person name="Jarju S."/>
            <person name="Secka A."/>
            <person name="Antonio M."/>
            <person name="Oren A."/>
            <person name="Chaudhuri R.R."/>
            <person name="La Ragione R."/>
            <person name="Hildebrand F."/>
            <person name="Pallen M.J."/>
        </authorList>
    </citation>
    <scope>NUCLEOTIDE SEQUENCE</scope>
    <source>
        <strain evidence="13">CHK195-9823</strain>
    </source>
</reference>
<dbReference type="FunFam" id="2.40.30.20:FF:000003">
    <property type="entry name" value="Riboflavin synthase, alpha subunit"/>
    <property type="match status" value="1"/>
</dbReference>
<comment type="subunit">
    <text evidence="4">Homotrimer.</text>
</comment>
<comment type="function">
    <text evidence="2">Catalyzes the dismutation of two molecules of 6,7-dimethyl-8-ribityllumazine, resulting in the formation of riboflavin and 5-amino-6-(D-ribitylamino)uracil.</text>
</comment>
<dbReference type="Pfam" id="PF00677">
    <property type="entry name" value="Lum_binding"/>
    <property type="match status" value="2"/>
</dbReference>
<evidence type="ECO:0000256" key="10">
    <source>
        <dbReference type="NCBIfam" id="TIGR00187"/>
    </source>
</evidence>
<keyword evidence="8 13" id="KW-0808">Transferase</keyword>
<feature type="repeat" description="Lumazine-binding" evidence="11">
    <location>
        <begin position="1"/>
        <end position="96"/>
    </location>
</feature>
<dbReference type="InterPro" id="IPR001783">
    <property type="entry name" value="Lumazine-bd"/>
</dbReference>
<dbReference type="NCBIfam" id="NF009566">
    <property type="entry name" value="PRK13020.1"/>
    <property type="match status" value="1"/>
</dbReference>
<dbReference type="NCBIfam" id="TIGR00187">
    <property type="entry name" value="ribE"/>
    <property type="match status" value="1"/>
</dbReference>
<evidence type="ECO:0000256" key="4">
    <source>
        <dbReference type="ARBA" id="ARBA00011233"/>
    </source>
</evidence>
<evidence type="ECO:0000256" key="11">
    <source>
        <dbReference type="PROSITE-ProRule" id="PRU00524"/>
    </source>
</evidence>
<reference evidence="13" key="2">
    <citation type="submission" date="2021-04" db="EMBL/GenBank/DDBJ databases">
        <authorList>
            <person name="Gilroy R."/>
        </authorList>
    </citation>
    <scope>NUCLEOTIDE SEQUENCE</scope>
    <source>
        <strain evidence="13">CHK195-9823</strain>
    </source>
</reference>
<keyword evidence="7" id="KW-0686">Riboflavin biosynthesis</keyword>
<evidence type="ECO:0000256" key="6">
    <source>
        <dbReference type="ARBA" id="ARBA00013950"/>
    </source>
</evidence>
<feature type="domain" description="Lumazine-binding" evidence="12">
    <location>
        <begin position="1"/>
        <end position="96"/>
    </location>
</feature>
<evidence type="ECO:0000256" key="1">
    <source>
        <dbReference type="ARBA" id="ARBA00000968"/>
    </source>
</evidence>
<dbReference type="PROSITE" id="PS51177">
    <property type="entry name" value="LUMAZINE_BIND"/>
    <property type="match status" value="2"/>
</dbReference>
<dbReference type="Gene3D" id="2.40.30.20">
    <property type="match status" value="2"/>
</dbReference>
<evidence type="ECO:0000256" key="5">
    <source>
        <dbReference type="ARBA" id="ARBA00012827"/>
    </source>
</evidence>
<feature type="repeat" description="Lumazine-binding" evidence="11">
    <location>
        <begin position="97"/>
        <end position="193"/>
    </location>
</feature>
<accession>A0A9D1PET2</accession>
<keyword evidence="9" id="KW-0677">Repeat</keyword>
<name>A0A9D1PET2_9FIRM</name>
<dbReference type="InterPro" id="IPR017938">
    <property type="entry name" value="Riboflavin_synthase-like_b-brl"/>
</dbReference>